<gene>
    <name evidence="3" type="primary">LOC104245147</name>
</gene>
<sequence length="514" mass="58179">MYYSIHHLPLMHTLTIVRISPQKHIFNEFCEFKMKHVRIEMGTKRGFNVKVIKTEVVAASLPMQEHWLPQSNLDLLLPPMDVGVFFCYQNPIISGMPKYSFGSMVKVLKVSLAETLVSYYAFAGELVQNLAGEPEILCNNAGVNFTEAWADIELKEINLYNPDESIEGKLVPKKNHGVLAVQATQLKCGGIVVACTFDHRVADAYSTNMFLVSWAEIAQSKPLSQLPSFRRSFLSPRRPSHYDPLVIDSMYIPISALKQETRAVTNIDDDEQVISRIYYVKAEEISRLQSLANNCNNDMISTKFHRFTKLETFSAFLWKTIANGMGENSTRNYENFRFGIVVNGRSRLSDGVEEQAKVLKGYFGNVLSTPFGEKKVEKLKEKPLSWVANAVHEFLEPAKTKEHFLGLINWVEDHRPEPALARIYATNEDAVAVVVSSGQQFPVGKIEFGWGEPVFGSYHFPWEGKAGYVMPMPSPKGNGDWVVYMHMLKWQLELVDASAANMFKPLTADYLNLK</sequence>
<evidence type="ECO:0000313" key="3">
    <source>
        <dbReference type="RefSeq" id="XP_009799016.1"/>
    </source>
</evidence>
<dbReference type="eggNOG" id="ENOG502QYRK">
    <property type="taxonomic scope" value="Eukaryota"/>
</dbReference>
<evidence type="ECO:0000256" key="1">
    <source>
        <dbReference type="ARBA" id="ARBA00009861"/>
    </source>
</evidence>
<proteinExistence type="inferred from homology"/>
<dbReference type="InterPro" id="IPR050317">
    <property type="entry name" value="Plant_Fungal_Acyltransferase"/>
</dbReference>
<dbReference type="RefSeq" id="XP_009799016.1">
    <property type="nucleotide sequence ID" value="XM_009800714.1"/>
</dbReference>
<organism evidence="2 3">
    <name type="scientific">Nicotiana sylvestris</name>
    <name type="common">Wood tobacco</name>
    <name type="synonym">South American tobacco</name>
    <dbReference type="NCBI Taxonomy" id="4096"/>
    <lineage>
        <taxon>Eukaryota</taxon>
        <taxon>Viridiplantae</taxon>
        <taxon>Streptophyta</taxon>
        <taxon>Embryophyta</taxon>
        <taxon>Tracheophyta</taxon>
        <taxon>Spermatophyta</taxon>
        <taxon>Magnoliopsida</taxon>
        <taxon>eudicotyledons</taxon>
        <taxon>Gunneridae</taxon>
        <taxon>Pentapetalae</taxon>
        <taxon>asterids</taxon>
        <taxon>lamiids</taxon>
        <taxon>Solanales</taxon>
        <taxon>Solanaceae</taxon>
        <taxon>Nicotianoideae</taxon>
        <taxon>Nicotianeae</taxon>
        <taxon>Nicotiana</taxon>
    </lineage>
</organism>
<dbReference type="InterPro" id="IPR023213">
    <property type="entry name" value="CAT-like_dom_sf"/>
</dbReference>
<dbReference type="PANTHER" id="PTHR31642">
    <property type="entry name" value="TRICHOTHECENE 3-O-ACETYLTRANSFERASE"/>
    <property type="match status" value="1"/>
</dbReference>
<accession>A0A1U7YAP7</accession>
<dbReference type="Pfam" id="PF02458">
    <property type="entry name" value="Transferase"/>
    <property type="match status" value="1"/>
</dbReference>
<dbReference type="GO" id="GO:0016747">
    <property type="term" value="F:acyltransferase activity, transferring groups other than amino-acyl groups"/>
    <property type="evidence" value="ECO:0007669"/>
    <property type="project" value="TreeGrafter"/>
</dbReference>
<dbReference type="PANTHER" id="PTHR31642:SF266">
    <property type="entry name" value="HXXXD-TYPE ACYL-TRANSFERASE FAMILY PROTEIN"/>
    <property type="match status" value="1"/>
</dbReference>
<dbReference type="GeneID" id="104245147"/>
<dbReference type="KEGG" id="nsy:104245147"/>
<dbReference type="OrthoDB" id="1862401at2759"/>
<dbReference type="STRING" id="4096.A0A1U7YAP7"/>
<evidence type="ECO:0000313" key="2">
    <source>
        <dbReference type="Proteomes" id="UP000189701"/>
    </source>
</evidence>
<keyword evidence="2" id="KW-1185">Reference proteome</keyword>
<dbReference type="AlphaFoldDB" id="A0A1U7YAP7"/>
<dbReference type="Gene3D" id="3.30.559.10">
    <property type="entry name" value="Chloramphenicol acetyltransferase-like domain"/>
    <property type="match status" value="2"/>
</dbReference>
<protein>
    <submittedName>
        <fullName evidence="3">Shikimate O-hydroxycinnamoyltransferase-like</fullName>
    </submittedName>
</protein>
<comment type="similarity">
    <text evidence="1">Belongs to the plant acyltransferase family.</text>
</comment>
<reference evidence="2" key="1">
    <citation type="journal article" date="2013" name="Genome Biol.">
        <title>Reference genomes and transcriptomes of Nicotiana sylvestris and Nicotiana tomentosiformis.</title>
        <authorList>
            <person name="Sierro N."/>
            <person name="Battey J.N."/>
            <person name="Ouadi S."/>
            <person name="Bovet L."/>
            <person name="Goepfert S."/>
            <person name="Bakaher N."/>
            <person name="Peitsch M.C."/>
            <person name="Ivanov N.V."/>
        </authorList>
    </citation>
    <scope>NUCLEOTIDE SEQUENCE [LARGE SCALE GENOMIC DNA]</scope>
</reference>
<dbReference type="Proteomes" id="UP000189701">
    <property type="component" value="Unplaced"/>
</dbReference>
<reference evidence="3" key="2">
    <citation type="submission" date="2025-08" db="UniProtKB">
        <authorList>
            <consortium name="RefSeq"/>
        </authorList>
    </citation>
    <scope>IDENTIFICATION</scope>
    <source>
        <tissue evidence="3">Leaf</tissue>
    </source>
</reference>
<name>A0A1U7YAP7_NICSY</name>